<dbReference type="PANTHER" id="PTHR21017">
    <property type="entry name" value="NIPSNAP-RELATED"/>
    <property type="match status" value="1"/>
</dbReference>
<gene>
    <name evidence="3" type="ORF">AYM40_21325</name>
</gene>
<dbReference type="KEGG" id="buz:AYM40_21325"/>
<dbReference type="InterPro" id="IPR012577">
    <property type="entry name" value="NIPSNAP"/>
</dbReference>
<accession>A0A160FQ48</accession>
<reference evidence="3 4" key="1">
    <citation type="journal article" date="2016" name="Gene">
        <title>PacBio SMRT assembly of a complex multi-replicon genome reveals chlorocatechol degradative operon in a region of genome plasticity.</title>
        <authorList>
            <person name="Ricker N."/>
            <person name="Shen S.Y."/>
            <person name="Goordial J."/>
            <person name="Jin S."/>
            <person name="Fulthorpe R.R."/>
        </authorList>
    </citation>
    <scope>NUCLEOTIDE SEQUENCE [LARGE SCALE GENOMIC DNA]</scope>
    <source>
        <strain evidence="3 4">OLGA172</strain>
    </source>
</reference>
<dbReference type="AlphaFoldDB" id="A0A160FQ48"/>
<protein>
    <submittedName>
        <fullName evidence="3">NIPSNAP domain containing protein</fullName>
    </submittedName>
</protein>
<keyword evidence="4" id="KW-1185">Reference proteome</keyword>
<dbReference type="Proteomes" id="UP000076852">
    <property type="component" value="Chromosome 2"/>
</dbReference>
<comment type="similarity">
    <text evidence="1">Belongs to the NipSnap family.</text>
</comment>
<dbReference type="InterPro" id="IPR011008">
    <property type="entry name" value="Dimeric_a/b-barrel"/>
</dbReference>
<dbReference type="PANTHER" id="PTHR21017:SF17">
    <property type="entry name" value="PROTEIN NIPSNAP"/>
    <property type="match status" value="1"/>
</dbReference>
<evidence type="ECO:0000256" key="1">
    <source>
        <dbReference type="ARBA" id="ARBA00005291"/>
    </source>
</evidence>
<dbReference type="Pfam" id="PF07978">
    <property type="entry name" value="NIPSNAP"/>
    <property type="match status" value="1"/>
</dbReference>
<dbReference type="RefSeq" id="WP_063498277.1">
    <property type="nucleotide sequence ID" value="NZ_CP014579.1"/>
</dbReference>
<organism evidence="3 4">
    <name type="scientific">Paraburkholderia phytofirmans OLGA172</name>
    <dbReference type="NCBI Taxonomy" id="1417228"/>
    <lineage>
        <taxon>Bacteria</taxon>
        <taxon>Pseudomonadati</taxon>
        <taxon>Pseudomonadota</taxon>
        <taxon>Betaproteobacteria</taxon>
        <taxon>Burkholderiales</taxon>
        <taxon>Burkholderiaceae</taxon>
        <taxon>Paraburkholderia</taxon>
    </lineage>
</organism>
<dbReference type="EMBL" id="CP014579">
    <property type="protein sequence ID" value="ANB74979.1"/>
    <property type="molecule type" value="Genomic_DNA"/>
</dbReference>
<feature type="domain" description="NIPSNAP" evidence="2">
    <location>
        <begin position="4"/>
        <end position="102"/>
    </location>
</feature>
<dbReference type="InterPro" id="IPR051557">
    <property type="entry name" value="NipSnap_domain"/>
</dbReference>
<evidence type="ECO:0000259" key="2">
    <source>
        <dbReference type="Pfam" id="PF07978"/>
    </source>
</evidence>
<evidence type="ECO:0000313" key="4">
    <source>
        <dbReference type="Proteomes" id="UP000076852"/>
    </source>
</evidence>
<sequence length="104" mass="11795">MIIEQRTYTLRPGTVHQFLALYEAEGLEVQSSALGNLVGYFITETGELNRVVQLWGFSTFEDRLLRRKELSSSDAWRAFLAKAGSFVAEQRTELLTPAPFSPIR</sequence>
<dbReference type="OrthoDB" id="8905985at2"/>
<dbReference type="SUPFAM" id="SSF54909">
    <property type="entry name" value="Dimeric alpha+beta barrel"/>
    <property type="match status" value="1"/>
</dbReference>
<name>A0A160FQ48_9BURK</name>
<dbReference type="STRING" id="1804984.AYM40_21325"/>
<proteinExistence type="inferred from homology"/>
<evidence type="ECO:0000313" key="3">
    <source>
        <dbReference type="EMBL" id="ANB74979.1"/>
    </source>
</evidence>
<dbReference type="Gene3D" id="3.30.70.100">
    <property type="match status" value="1"/>
</dbReference>